<dbReference type="Gene3D" id="3.30.70.270">
    <property type="match status" value="1"/>
</dbReference>
<dbReference type="PROSITE" id="PS50883">
    <property type="entry name" value="EAL"/>
    <property type="match status" value="1"/>
</dbReference>
<dbReference type="AlphaFoldDB" id="K6YFR0"/>
<dbReference type="FunFam" id="3.30.70.270:FF:000001">
    <property type="entry name" value="Diguanylate cyclase domain protein"/>
    <property type="match status" value="1"/>
</dbReference>
<feature type="domain" description="EAL" evidence="4">
    <location>
        <begin position="524"/>
        <end position="778"/>
    </location>
</feature>
<feature type="coiled-coil region" evidence="2">
    <location>
        <begin position="317"/>
        <end position="347"/>
    </location>
</feature>
<dbReference type="RefSeq" id="WP_008845273.1">
    <property type="nucleotide sequence ID" value="NZ_BAEN01000056.1"/>
</dbReference>
<evidence type="ECO:0000313" key="7">
    <source>
        <dbReference type="Proteomes" id="UP000006334"/>
    </source>
</evidence>
<reference evidence="6 7" key="1">
    <citation type="journal article" date="2017" name="Antonie Van Leeuwenhoek">
        <title>Rhizobium rhizosphaerae sp. nov., a novel species isolated from rice rhizosphere.</title>
        <authorList>
            <person name="Zhao J.J."/>
            <person name="Zhang J."/>
            <person name="Zhang R.J."/>
            <person name="Zhang C.W."/>
            <person name="Yin H.Q."/>
            <person name="Zhang X.X."/>
        </authorList>
    </citation>
    <scope>NUCLEOTIDE SEQUENCE [LARGE SCALE GENOMIC DNA]</scope>
    <source>
        <strain evidence="6 7">E3</strain>
    </source>
</reference>
<dbReference type="InterPro" id="IPR035919">
    <property type="entry name" value="EAL_sf"/>
</dbReference>
<dbReference type="Pfam" id="PF00563">
    <property type="entry name" value="EAL"/>
    <property type="match status" value="1"/>
</dbReference>
<gene>
    <name evidence="6" type="primary">ykoW</name>
    <name evidence="6" type="ORF">GLIP_2847</name>
</gene>
<dbReference type="SMART" id="SM00052">
    <property type="entry name" value="EAL"/>
    <property type="match status" value="1"/>
</dbReference>
<keyword evidence="3" id="KW-1133">Transmembrane helix</keyword>
<evidence type="ECO:0000259" key="4">
    <source>
        <dbReference type="PROSITE" id="PS50883"/>
    </source>
</evidence>
<dbReference type="Proteomes" id="UP000006334">
    <property type="component" value="Unassembled WGS sequence"/>
</dbReference>
<dbReference type="PANTHER" id="PTHR44757">
    <property type="entry name" value="DIGUANYLATE CYCLASE DGCP"/>
    <property type="match status" value="1"/>
</dbReference>
<dbReference type="PROSITE" id="PS50887">
    <property type="entry name" value="GGDEF"/>
    <property type="match status" value="1"/>
</dbReference>
<comment type="caution">
    <text evidence="6">The sequence shown here is derived from an EMBL/GenBank/DDBJ whole genome shotgun (WGS) entry which is preliminary data.</text>
</comment>
<dbReference type="InterPro" id="IPR043128">
    <property type="entry name" value="Rev_trsase/Diguanyl_cyclase"/>
</dbReference>
<keyword evidence="3" id="KW-0472">Membrane</keyword>
<dbReference type="PANTHER" id="PTHR44757:SF2">
    <property type="entry name" value="BIOFILM ARCHITECTURE MAINTENANCE PROTEIN MBAA"/>
    <property type="match status" value="1"/>
</dbReference>
<dbReference type="SUPFAM" id="SSF141868">
    <property type="entry name" value="EAL domain-like"/>
    <property type="match status" value="1"/>
</dbReference>
<feature type="domain" description="GGDEF" evidence="5">
    <location>
        <begin position="382"/>
        <end position="515"/>
    </location>
</feature>
<dbReference type="InterPro" id="IPR029150">
    <property type="entry name" value="dCache_3"/>
</dbReference>
<comment type="cofactor">
    <cofactor evidence="1">
        <name>Mg(2+)</name>
        <dbReference type="ChEBI" id="CHEBI:18420"/>
    </cofactor>
</comment>
<dbReference type="Gene3D" id="3.20.20.450">
    <property type="entry name" value="EAL domain"/>
    <property type="match status" value="1"/>
</dbReference>
<dbReference type="InterPro" id="IPR001633">
    <property type="entry name" value="EAL_dom"/>
</dbReference>
<dbReference type="EMBL" id="BAEN01000056">
    <property type="protein sequence ID" value="GAC15468.1"/>
    <property type="molecule type" value="Genomic_DNA"/>
</dbReference>
<dbReference type="SMART" id="SM00267">
    <property type="entry name" value="GGDEF"/>
    <property type="match status" value="1"/>
</dbReference>
<evidence type="ECO:0000256" key="3">
    <source>
        <dbReference type="SAM" id="Phobius"/>
    </source>
</evidence>
<organism evidence="6 7">
    <name type="scientific">Aliiglaciecola lipolytica E3</name>
    <dbReference type="NCBI Taxonomy" id="1127673"/>
    <lineage>
        <taxon>Bacteria</taxon>
        <taxon>Pseudomonadati</taxon>
        <taxon>Pseudomonadota</taxon>
        <taxon>Gammaproteobacteria</taxon>
        <taxon>Alteromonadales</taxon>
        <taxon>Alteromonadaceae</taxon>
        <taxon>Aliiglaciecola</taxon>
    </lineage>
</organism>
<name>K6YFR0_9ALTE</name>
<dbReference type="InterPro" id="IPR000160">
    <property type="entry name" value="GGDEF_dom"/>
</dbReference>
<dbReference type="NCBIfam" id="TIGR00254">
    <property type="entry name" value="GGDEF"/>
    <property type="match status" value="1"/>
</dbReference>
<dbReference type="GO" id="GO:0003824">
    <property type="term" value="F:catalytic activity"/>
    <property type="evidence" value="ECO:0007669"/>
    <property type="project" value="UniProtKB-ARBA"/>
</dbReference>
<dbReference type="STRING" id="1127673.GLIP_2847"/>
<dbReference type="OrthoDB" id="8553030at2"/>
<dbReference type="eggNOG" id="COG5001">
    <property type="taxonomic scope" value="Bacteria"/>
</dbReference>
<dbReference type="CDD" id="cd01949">
    <property type="entry name" value="GGDEF"/>
    <property type="match status" value="1"/>
</dbReference>
<feature type="transmembrane region" description="Helical" evidence="3">
    <location>
        <begin position="260"/>
        <end position="279"/>
    </location>
</feature>
<dbReference type="Pfam" id="PF00990">
    <property type="entry name" value="GGDEF"/>
    <property type="match status" value="1"/>
</dbReference>
<proteinExistence type="predicted"/>
<dbReference type="InterPro" id="IPR029787">
    <property type="entry name" value="Nucleotide_cyclase"/>
</dbReference>
<keyword evidence="3" id="KW-0812">Transmembrane</keyword>
<keyword evidence="7" id="KW-1185">Reference proteome</keyword>
<protein>
    <submittedName>
        <fullName evidence="6">Signaling protein ykoW</fullName>
    </submittedName>
</protein>
<dbReference type="InterPro" id="IPR052155">
    <property type="entry name" value="Biofilm_reg_signaling"/>
</dbReference>
<evidence type="ECO:0000313" key="6">
    <source>
        <dbReference type="EMBL" id="GAC15468.1"/>
    </source>
</evidence>
<dbReference type="Pfam" id="PF14827">
    <property type="entry name" value="dCache_3"/>
    <property type="match status" value="1"/>
</dbReference>
<evidence type="ECO:0000256" key="2">
    <source>
        <dbReference type="SAM" id="Coils"/>
    </source>
</evidence>
<evidence type="ECO:0000256" key="1">
    <source>
        <dbReference type="ARBA" id="ARBA00001946"/>
    </source>
</evidence>
<sequence length="787" mass="89413">MSFLWLQKTNQDLLLKQQEIKHQNQSQYLLLNKMFRSRNESWVEMLVQLHQDQPQAILALAHSLSKRLVFLQYNMQVEKVWLFDGSKNLVFSSEPDIPEHIKTNTDYVLENQDSKEITYCSIQCTQVLSIPILHSDDSMAVITLSLTLVDTLAFLNQSTDATLALVYVKEKPDTLYARDFLKHEPLATKHKNLINSIISAFPKDLSVDALASSGAQLSIDEKHYFVALIPMSTVNSDHDYVLAAHDITPMVLAHLAYQKNILMTASVVFVVAMLLFYLITNSVRQRLVDFTARLPLLASRDYQQFRSRSRISKHYFVDELDTLNDSANKLADRLEKLDNEVLTKANELEKMAMFDQLTSLPNRNMLVIKTKQAVAKLGNEDKFVVLMVFDLDDFKKVNDSYGHTIGDELLREAAARFQSVLKDHDLACRLGGDEFAILLSDVDDIKSAMEVAEKLVDRFRAPINVAQLRFYVSTSVGFAYTSSSDANVNELIRCADIAMYQAKNHGGNRLELYVDSMSKNAIDKVALEDEARSALINDHFSYSLQPQVELKTGRLVGFEALLRWNHPDRGPVSPGYFIPILENTEFMLTLGYWCIENAFNLLNAFKQHGYPNLKIAINLAAIQFLDPDLVPYLEEKVKESGLAPDLIELELTERTLVSDIQRTTEIMQTLIDKGFLISIDDFGTGYSSLSYLKTMPANFIKIDRAFIDGMLTNDADKQIVAATVSMVQNLKMKVIAEGIEEQLQIDLLKQFDCNMAQGFYIAKPIPEDLLFEELQKYCKDGIWQYGQ</sequence>
<dbReference type="CDD" id="cd01948">
    <property type="entry name" value="EAL"/>
    <property type="match status" value="1"/>
</dbReference>
<keyword evidence="2" id="KW-0175">Coiled coil</keyword>
<accession>K6YFR0</accession>
<dbReference type="SUPFAM" id="SSF55073">
    <property type="entry name" value="Nucleotide cyclase"/>
    <property type="match status" value="1"/>
</dbReference>
<evidence type="ECO:0000259" key="5">
    <source>
        <dbReference type="PROSITE" id="PS50887"/>
    </source>
</evidence>